<dbReference type="InterPro" id="IPR011978">
    <property type="entry name" value="YgfB-like"/>
</dbReference>
<dbReference type="RefSeq" id="WP_307275068.1">
    <property type="nucleotide sequence ID" value="NZ_JAUSVX010000007.1"/>
</dbReference>
<name>A0ABU0JB27_9HYPH</name>
<dbReference type="Pfam" id="PF02810">
    <property type="entry name" value="SEC-C"/>
    <property type="match status" value="1"/>
</dbReference>
<dbReference type="Proteomes" id="UP001242480">
    <property type="component" value="Unassembled WGS sequence"/>
</dbReference>
<dbReference type="Gene3D" id="1.20.120.740">
    <property type="entry name" value="YgfB uncharacterised protein family UPF0149, PF03695"/>
    <property type="match status" value="1"/>
</dbReference>
<gene>
    <name evidence="2" type="ORF">QO011_003824</name>
</gene>
<dbReference type="InterPro" id="IPR036255">
    <property type="entry name" value="YgfB-like_sf"/>
</dbReference>
<accession>A0ABU0JB27</accession>
<dbReference type="PANTHER" id="PTHR33747">
    <property type="entry name" value="UPF0225 PROTEIN SCO1677"/>
    <property type="match status" value="1"/>
</dbReference>
<dbReference type="NCBIfam" id="TIGR02292">
    <property type="entry name" value="ygfB_yecA"/>
    <property type="match status" value="1"/>
</dbReference>
<sequence length="279" mass="30351">MQTGERGRNGTPGTEPTFEDTDETPAALAELGDYVPESAPWVRLDEENGSFPGKLTGRLKQLDRELVLLPFEEPMLISELDGFVAGLLVSPNAVPPAEWLPLVWGADGENGEGDEPAFERTRQAEKVVRLVMQHHDAVAAALAKGGLSYEPIFDIDPRNDDVLWEPWVVGFMKGYAVHPPEREDWLSGDEEAESALSALVALAAIDSGESLVDEEKAEELTQSAPDIIPLCVEALHAWKAKQPAAQAASMPVPHFGKVGRNDPCPCGSGRKYKKCCRQD</sequence>
<dbReference type="EMBL" id="JAUSVX010000007">
    <property type="protein sequence ID" value="MDQ0470805.1"/>
    <property type="molecule type" value="Genomic_DNA"/>
</dbReference>
<evidence type="ECO:0000313" key="3">
    <source>
        <dbReference type="Proteomes" id="UP001242480"/>
    </source>
</evidence>
<protein>
    <recommendedName>
        <fullName evidence="4">YecA family protein</fullName>
    </recommendedName>
</protein>
<keyword evidence="3" id="KW-1185">Reference proteome</keyword>
<reference evidence="2 3" key="1">
    <citation type="submission" date="2023-07" db="EMBL/GenBank/DDBJ databases">
        <title>Genomic Encyclopedia of Type Strains, Phase IV (KMG-IV): sequencing the most valuable type-strain genomes for metagenomic binning, comparative biology and taxonomic classification.</title>
        <authorList>
            <person name="Goeker M."/>
        </authorList>
    </citation>
    <scope>NUCLEOTIDE SEQUENCE [LARGE SCALE GENOMIC DNA]</scope>
    <source>
        <strain evidence="2 3">DSM 19619</strain>
    </source>
</reference>
<evidence type="ECO:0000256" key="1">
    <source>
        <dbReference type="SAM" id="MobiDB-lite"/>
    </source>
</evidence>
<proteinExistence type="predicted"/>
<dbReference type="SUPFAM" id="SSF103642">
    <property type="entry name" value="Sec-C motif"/>
    <property type="match status" value="1"/>
</dbReference>
<organism evidence="2 3">
    <name type="scientific">Labrys wisconsinensis</name>
    <dbReference type="NCBI Taxonomy" id="425677"/>
    <lineage>
        <taxon>Bacteria</taxon>
        <taxon>Pseudomonadati</taxon>
        <taxon>Pseudomonadota</taxon>
        <taxon>Alphaproteobacteria</taxon>
        <taxon>Hyphomicrobiales</taxon>
        <taxon>Xanthobacteraceae</taxon>
        <taxon>Labrys</taxon>
    </lineage>
</organism>
<feature type="region of interest" description="Disordered" evidence="1">
    <location>
        <begin position="1"/>
        <end position="26"/>
    </location>
</feature>
<evidence type="ECO:0000313" key="2">
    <source>
        <dbReference type="EMBL" id="MDQ0470805.1"/>
    </source>
</evidence>
<dbReference type="SUPFAM" id="SSF101327">
    <property type="entry name" value="YgfB-like"/>
    <property type="match status" value="1"/>
</dbReference>
<evidence type="ECO:0008006" key="4">
    <source>
        <dbReference type="Google" id="ProtNLM"/>
    </source>
</evidence>
<dbReference type="InterPro" id="IPR004027">
    <property type="entry name" value="SEC_C_motif"/>
</dbReference>
<comment type="caution">
    <text evidence="2">The sequence shown here is derived from an EMBL/GenBank/DDBJ whole genome shotgun (WGS) entry which is preliminary data.</text>
</comment>
<dbReference type="Pfam" id="PF03695">
    <property type="entry name" value="UPF0149"/>
    <property type="match status" value="1"/>
</dbReference>
<dbReference type="PANTHER" id="PTHR33747:SF1">
    <property type="entry name" value="ADENYLATE CYCLASE-ASSOCIATED CAP C-TERMINAL DOMAIN-CONTAINING PROTEIN"/>
    <property type="match status" value="1"/>
</dbReference>